<dbReference type="Proteomes" id="UP000001819">
    <property type="component" value="Chromosome 2"/>
</dbReference>
<evidence type="ECO:0000256" key="6">
    <source>
        <dbReference type="ARBA" id="ARBA00022989"/>
    </source>
</evidence>
<dbReference type="Pfam" id="PF03015">
    <property type="entry name" value="Sterile"/>
    <property type="match status" value="1"/>
</dbReference>
<feature type="transmembrane region" description="Helical" evidence="11">
    <location>
        <begin position="478"/>
        <end position="502"/>
    </location>
</feature>
<evidence type="ECO:0000313" key="14">
    <source>
        <dbReference type="Proteomes" id="UP000001819"/>
    </source>
</evidence>
<dbReference type="PANTHER" id="PTHR11011">
    <property type="entry name" value="MALE STERILITY PROTEIN 2-RELATED"/>
    <property type="match status" value="1"/>
</dbReference>
<sequence>METEVQRFYRDKTIFVTGGTGFLGKVIIEKILRATDPKKIYFLVRSKKNEDVRTRVTKWLSQPIFESLLKIKPTVLQRMTPIVGDCLEPDLGISEADRKMLAKEVQIVIHGAATVRFNEDMHMALAINTRATRLMLQLAKEMHSLEAFVQISTAYSNCVIDSINEEFYPQHLTCSADTVLRLRETLSAELLDNMTPALLGKYPNTYTYTKALAEQVIQEEAGDLPVCIFRPAIIYANYKEPSSGWIDNPYGLVALIYGITYGVLHILLCNIKAQAVLVPGDYCANLAVASAWETAKKAKTKSALTAIKPKPTIYNFAPCRTNTIDWNDFRNKGMFYGKQVPIRQMIWYPFVHSTTCPWLFRICSIFYHYIPGYFFDLILRLSGKKPRLVKAYRKAHANVEALYFFNRKTFWFNRDNTEALWDHMSPEDRKGFNFDMKSLDWDDYFKTIWGGMRLYIFKEPATAASLAEGIRVLFRYRVLHSIGQVLLGSGAAYVLWLLFAIWQ</sequence>
<dbReference type="CDD" id="cd05236">
    <property type="entry name" value="FAR-N_SDR_e"/>
    <property type="match status" value="1"/>
</dbReference>
<dbReference type="GO" id="GO:0035336">
    <property type="term" value="P:long-chain fatty-acyl-CoA metabolic process"/>
    <property type="evidence" value="ECO:0007669"/>
    <property type="project" value="TreeGrafter"/>
</dbReference>
<evidence type="ECO:0000256" key="11">
    <source>
        <dbReference type="RuleBase" id="RU363097"/>
    </source>
</evidence>
<dbReference type="InterPro" id="IPR033640">
    <property type="entry name" value="FAR_C"/>
</dbReference>
<keyword evidence="4 11" id="KW-0812">Transmembrane</keyword>
<comment type="subcellular location">
    <subcellularLocation>
        <location evidence="1">Membrane</location>
        <topology evidence="1">Multi-pass membrane protein</topology>
    </subcellularLocation>
</comment>
<keyword evidence="8 11" id="KW-0443">Lipid metabolism</keyword>
<feature type="domain" description="Fatty acyl-CoA reductase C-terminal" evidence="12">
    <location>
        <begin position="367"/>
        <end position="459"/>
    </location>
</feature>
<evidence type="ECO:0000256" key="2">
    <source>
        <dbReference type="ARBA" id="ARBA00005928"/>
    </source>
</evidence>
<comment type="similarity">
    <text evidence="2 11">Belongs to the fatty acyl-CoA reductase family.</text>
</comment>
<dbReference type="InterPro" id="IPR026055">
    <property type="entry name" value="FAR"/>
</dbReference>
<reference evidence="14" key="1">
    <citation type="submission" date="2024-06" db="UniProtKB">
        <authorList>
            <consortium name="RefSeq"/>
        </authorList>
    </citation>
    <scope>NUCLEOTIDE SEQUENCE [LARGE SCALE GENOMIC DNA]</scope>
    <source>
        <strain evidence="14">MV2-25</strain>
    </source>
</reference>
<comment type="function">
    <text evidence="11">Catalyzes the reduction of fatty acyl-CoA to fatty alcohols.</text>
</comment>
<dbReference type="AlphaFoldDB" id="A0A6I8VDF0"/>
<evidence type="ECO:0000256" key="5">
    <source>
        <dbReference type="ARBA" id="ARBA00022857"/>
    </source>
</evidence>
<keyword evidence="14" id="KW-1185">Reference proteome</keyword>
<dbReference type="PANTHER" id="PTHR11011:SF60">
    <property type="entry name" value="FATTY ACYL-COA REDUCTASE-RELATED"/>
    <property type="match status" value="1"/>
</dbReference>
<evidence type="ECO:0000256" key="4">
    <source>
        <dbReference type="ARBA" id="ARBA00022692"/>
    </source>
</evidence>
<evidence type="ECO:0000256" key="7">
    <source>
        <dbReference type="ARBA" id="ARBA00023002"/>
    </source>
</evidence>
<proteinExistence type="inferred from homology"/>
<dbReference type="FunCoup" id="A0A6I8VDF0">
    <property type="interactions" value="94"/>
</dbReference>
<keyword evidence="3 11" id="KW-0444">Lipid biosynthesis</keyword>
<dbReference type="KEGG" id="dpo:26533777"/>
<evidence type="ECO:0000256" key="8">
    <source>
        <dbReference type="ARBA" id="ARBA00023098"/>
    </source>
</evidence>
<dbReference type="CDD" id="cd09071">
    <property type="entry name" value="FAR_C"/>
    <property type="match status" value="1"/>
</dbReference>
<dbReference type="EC" id="1.2.1.84" evidence="11"/>
<organism evidence="14 15">
    <name type="scientific">Drosophila pseudoobscura pseudoobscura</name>
    <name type="common">Fruit fly</name>
    <dbReference type="NCBI Taxonomy" id="46245"/>
    <lineage>
        <taxon>Eukaryota</taxon>
        <taxon>Metazoa</taxon>
        <taxon>Ecdysozoa</taxon>
        <taxon>Arthropoda</taxon>
        <taxon>Hexapoda</taxon>
        <taxon>Insecta</taxon>
        <taxon>Pterygota</taxon>
        <taxon>Neoptera</taxon>
        <taxon>Endopterygota</taxon>
        <taxon>Diptera</taxon>
        <taxon>Brachycera</taxon>
        <taxon>Muscomorpha</taxon>
        <taxon>Ephydroidea</taxon>
        <taxon>Drosophilidae</taxon>
        <taxon>Drosophila</taxon>
        <taxon>Sophophora</taxon>
    </lineage>
</organism>
<feature type="domain" description="Thioester reductase (TE)" evidence="13">
    <location>
        <begin position="16"/>
        <end position="286"/>
    </location>
</feature>
<evidence type="ECO:0000256" key="1">
    <source>
        <dbReference type="ARBA" id="ARBA00004141"/>
    </source>
</evidence>
<evidence type="ECO:0000259" key="12">
    <source>
        <dbReference type="Pfam" id="PF03015"/>
    </source>
</evidence>
<evidence type="ECO:0000256" key="3">
    <source>
        <dbReference type="ARBA" id="ARBA00022516"/>
    </source>
</evidence>
<dbReference type="RefSeq" id="XP_015038968.2">
    <property type="nucleotide sequence ID" value="XM_015183482.2"/>
</dbReference>
<evidence type="ECO:0000256" key="9">
    <source>
        <dbReference type="ARBA" id="ARBA00023136"/>
    </source>
</evidence>
<dbReference type="FunFam" id="3.40.50.720:FF:000143">
    <property type="entry name" value="Fatty acyl-CoA reductase"/>
    <property type="match status" value="1"/>
</dbReference>
<evidence type="ECO:0000259" key="13">
    <source>
        <dbReference type="Pfam" id="PF07993"/>
    </source>
</evidence>
<dbReference type="InterPro" id="IPR013120">
    <property type="entry name" value="FAR_NAD-bd"/>
</dbReference>
<keyword evidence="9 11" id="KW-0472">Membrane</keyword>
<evidence type="ECO:0000256" key="10">
    <source>
        <dbReference type="ARBA" id="ARBA00052530"/>
    </source>
</evidence>
<dbReference type="InterPro" id="IPR036291">
    <property type="entry name" value="NAD(P)-bd_dom_sf"/>
</dbReference>
<keyword evidence="7 11" id="KW-0560">Oxidoreductase</keyword>
<dbReference type="GO" id="GO:0080019">
    <property type="term" value="F:alcohol-forming very long-chain fatty acyl-CoA reductase activity"/>
    <property type="evidence" value="ECO:0007669"/>
    <property type="project" value="InterPro"/>
</dbReference>
<dbReference type="Gene3D" id="3.40.50.720">
    <property type="entry name" value="NAD(P)-binding Rossmann-like Domain"/>
    <property type="match status" value="1"/>
</dbReference>
<evidence type="ECO:0000313" key="15">
    <source>
        <dbReference type="RefSeq" id="XP_015038968.2"/>
    </source>
</evidence>
<keyword evidence="5 11" id="KW-0521">NADP</keyword>
<dbReference type="InParanoid" id="A0A6I8VDF0"/>
<dbReference type="Pfam" id="PF07993">
    <property type="entry name" value="NAD_binding_4"/>
    <property type="match status" value="1"/>
</dbReference>
<dbReference type="GO" id="GO:0102965">
    <property type="term" value="F:alcohol-forming long-chain fatty acyl-CoA reductase activity"/>
    <property type="evidence" value="ECO:0007669"/>
    <property type="project" value="UniProtKB-EC"/>
</dbReference>
<protein>
    <recommendedName>
        <fullName evidence="11">Fatty acyl-CoA reductase</fullName>
        <ecNumber evidence="11">1.2.1.84</ecNumber>
    </recommendedName>
</protein>
<dbReference type="SUPFAM" id="SSF51735">
    <property type="entry name" value="NAD(P)-binding Rossmann-fold domains"/>
    <property type="match status" value="1"/>
</dbReference>
<reference evidence="15" key="2">
    <citation type="submission" date="2025-08" db="UniProtKB">
        <authorList>
            <consortium name="RefSeq"/>
        </authorList>
    </citation>
    <scope>IDENTIFICATION</scope>
    <source>
        <strain evidence="15">MV-25-SWS-2005</strain>
        <tissue evidence="15">Whole body</tissue>
    </source>
</reference>
<keyword evidence="6 11" id="KW-1133">Transmembrane helix</keyword>
<dbReference type="GO" id="GO:0016020">
    <property type="term" value="C:membrane"/>
    <property type="evidence" value="ECO:0007669"/>
    <property type="project" value="UniProtKB-SubCell"/>
</dbReference>
<comment type="catalytic activity">
    <reaction evidence="10 11">
        <text>a long-chain fatty acyl-CoA + 2 NADPH + 2 H(+) = a long-chain primary fatty alcohol + 2 NADP(+) + CoA</text>
        <dbReference type="Rhea" id="RHEA:52716"/>
        <dbReference type="ChEBI" id="CHEBI:15378"/>
        <dbReference type="ChEBI" id="CHEBI:57287"/>
        <dbReference type="ChEBI" id="CHEBI:57783"/>
        <dbReference type="ChEBI" id="CHEBI:58349"/>
        <dbReference type="ChEBI" id="CHEBI:77396"/>
        <dbReference type="ChEBI" id="CHEBI:83139"/>
        <dbReference type="EC" id="1.2.1.84"/>
    </reaction>
</comment>
<gene>
    <name evidence="15" type="primary">LOC26533777</name>
</gene>
<accession>A0A6I8VDF0</accession>
<dbReference type="GO" id="GO:0005777">
    <property type="term" value="C:peroxisome"/>
    <property type="evidence" value="ECO:0007669"/>
    <property type="project" value="TreeGrafter"/>
</dbReference>
<name>A0A6I8VDF0_DROPS</name>